<reference evidence="1 2" key="2">
    <citation type="submission" date="2018-10" db="EMBL/GenBank/DDBJ databases">
        <authorList>
            <consortium name="Pathogen Informatics"/>
        </authorList>
    </citation>
    <scope>NUCLEOTIDE SEQUENCE [LARGE SCALE GENOMIC DNA]</scope>
</reference>
<keyword evidence="2" id="KW-1185">Reference proteome</keyword>
<gene>
    <name evidence="1" type="ORF">EVEC_LOCUS1893</name>
</gene>
<evidence type="ECO:0000313" key="1">
    <source>
        <dbReference type="EMBL" id="VDD86750.1"/>
    </source>
</evidence>
<name>A0A0N4UXC7_ENTVE</name>
<accession>A0A0N4UXC7</accession>
<dbReference type="AlphaFoldDB" id="A0A0N4UXC7"/>
<evidence type="ECO:0000313" key="3">
    <source>
        <dbReference type="WBParaSite" id="EVEC_0000218501-mRNA-1"/>
    </source>
</evidence>
<organism evidence="3">
    <name type="scientific">Enterobius vermicularis</name>
    <name type="common">Human pinworm</name>
    <dbReference type="NCBI Taxonomy" id="51028"/>
    <lineage>
        <taxon>Eukaryota</taxon>
        <taxon>Metazoa</taxon>
        <taxon>Ecdysozoa</taxon>
        <taxon>Nematoda</taxon>
        <taxon>Chromadorea</taxon>
        <taxon>Rhabditida</taxon>
        <taxon>Spirurina</taxon>
        <taxon>Oxyuridomorpha</taxon>
        <taxon>Oxyuroidea</taxon>
        <taxon>Oxyuridae</taxon>
        <taxon>Enterobius</taxon>
    </lineage>
</organism>
<dbReference type="EMBL" id="UXUI01007282">
    <property type="protein sequence ID" value="VDD86750.1"/>
    <property type="molecule type" value="Genomic_DNA"/>
</dbReference>
<protein>
    <submittedName>
        <fullName evidence="3">Plus3 domain-containing protein</fullName>
    </submittedName>
</protein>
<reference evidence="3" key="1">
    <citation type="submission" date="2017-02" db="UniProtKB">
        <authorList>
            <consortium name="WormBaseParasite"/>
        </authorList>
    </citation>
    <scope>IDENTIFICATION</scope>
</reference>
<dbReference type="WBParaSite" id="EVEC_0000218501-mRNA-1">
    <property type="protein sequence ID" value="EVEC_0000218501-mRNA-1"/>
    <property type="gene ID" value="EVEC_0000218501"/>
</dbReference>
<proteinExistence type="predicted"/>
<evidence type="ECO:0000313" key="2">
    <source>
        <dbReference type="Proteomes" id="UP000274131"/>
    </source>
</evidence>
<dbReference type="Proteomes" id="UP000274131">
    <property type="component" value="Unassembled WGS sequence"/>
</dbReference>
<sequence length="349" mass="40806">MEQKWKLGFGKASSRFFFNIRRIEQKYKGLKTLGTNVDLCTLRMYPGDEVKREEDYHRAIERTVKFWNETDFGESSISSPEWSSTCAPAKDCLDANQAFEKEFKRKKGLRVAIKDAKKFESFVLNNKLGKFSQNYFFDQHYLTRSIRKIHGFIRDDSNHLVSRKRQIEAIDDGRTKRLKLSQEERFVSYMPNSMGGFSKEVTEICDRMVIQPESKSDFVKDISSAAKLMIEDNKSVCSEALSENHYEKQFQLLKSGRFQSSKENFHSPLFSMFCSFPLSDVRVLRGLRVLNHQDLNAAKRGRLRSVEGVNKAKVLCPYCSDEENEDRLDNWLRDVSKRLRNKDFEDRVV</sequence>